<proteinExistence type="predicted"/>
<gene>
    <name evidence="2" type="ORF">BKA16_001480</name>
</gene>
<reference evidence="2 3" key="1">
    <citation type="submission" date="2020-08" db="EMBL/GenBank/DDBJ databases">
        <title>Sequencing the genomes of 1000 actinobacteria strains.</title>
        <authorList>
            <person name="Klenk H.-P."/>
        </authorList>
    </citation>
    <scope>NUCLEOTIDE SEQUENCE [LARGE SCALE GENOMIC DNA]</scope>
    <source>
        <strain evidence="2 3">DSM 45298</strain>
    </source>
</reference>
<keyword evidence="1" id="KW-1133">Transmembrane helix</keyword>
<evidence type="ECO:0000313" key="3">
    <source>
        <dbReference type="Proteomes" id="UP000551501"/>
    </source>
</evidence>
<dbReference type="Proteomes" id="UP000551501">
    <property type="component" value="Unassembled WGS sequence"/>
</dbReference>
<dbReference type="EMBL" id="JACIFP010000001">
    <property type="protein sequence ID" value="MBB4134928.1"/>
    <property type="molecule type" value="Genomic_DNA"/>
</dbReference>
<comment type="caution">
    <text evidence="2">The sequence shown here is derived from an EMBL/GenBank/DDBJ whole genome shotgun (WGS) entry which is preliminary data.</text>
</comment>
<dbReference type="RefSeq" id="WP_246372563.1">
    <property type="nucleotide sequence ID" value="NZ_BAABHL010000037.1"/>
</dbReference>
<evidence type="ECO:0000256" key="1">
    <source>
        <dbReference type="SAM" id="Phobius"/>
    </source>
</evidence>
<keyword evidence="1" id="KW-0472">Membrane</keyword>
<keyword evidence="3" id="KW-1185">Reference proteome</keyword>
<feature type="transmembrane region" description="Helical" evidence="1">
    <location>
        <begin position="20"/>
        <end position="45"/>
    </location>
</feature>
<organism evidence="2 3">
    <name type="scientific">Gordonia humi</name>
    <dbReference type="NCBI Taxonomy" id="686429"/>
    <lineage>
        <taxon>Bacteria</taxon>
        <taxon>Bacillati</taxon>
        <taxon>Actinomycetota</taxon>
        <taxon>Actinomycetes</taxon>
        <taxon>Mycobacteriales</taxon>
        <taxon>Gordoniaceae</taxon>
        <taxon>Gordonia</taxon>
    </lineage>
</organism>
<accession>A0A840EX59</accession>
<name>A0A840EX59_9ACTN</name>
<sequence length="62" mass="6443">MAVFDALAEPSDESSLEQAVMVAAAAMAKVIAVIFIPVVFVILIGRSPSSWISGRAPGDLLL</sequence>
<dbReference type="AlphaFoldDB" id="A0A840EX59"/>
<evidence type="ECO:0000313" key="2">
    <source>
        <dbReference type="EMBL" id="MBB4134928.1"/>
    </source>
</evidence>
<protein>
    <submittedName>
        <fullName evidence="2">Uncharacterized protein</fullName>
    </submittedName>
</protein>
<keyword evidence="1" id="KW-0812">Transmembrane</keyword>